<sequence>MKPTPNKNKKYTLVISWGGMRAFYALGILKWLEELGYKEKIGAIYGVSAGAAVGSYRAAGYSAQEIHDMYFTSRAFGLSSINIFSKTSLLRLNYFKKDFIKDLPKKITDLNIKTYIWTTDTNTGTFMLFDKGDLTTILLGSMSIPGIFPIVPYQKHMLMDGGVTNNFPVEYAKSMYPKHEMIGIALNKFKENQKIKNIFDNLSVSYEILIRHHTIENMGIVDHLFYKELPVKILDINKKNMHKAYLQGHRDCLEHFK</sequence>
<dbReference type="GO" id="GO:0016787">
    <property type="term" value="F:hydrolase activity"/>
    <property type="evidence" value="ECO:0007669"/>
    <property type="project" value="UniProtKB-UniRule"/>
</dbReference>
<comment type="caution">
    <text evidence="4">Lacks conserved residue(s) required for the propagation of feature annotation.</text>
</comment>
<dbReference type="SUPFAM" id="SSF52151">
    <property type="entry name" value="FabD/lysophospholipase-like"/>
    <property type="match status" value="1"/>
</dbReference>
<evidence type="ECO:0000256" key="3">
    <source>
        <dbReference type="ARBA" id="ARBA00023098"/>
    </source>
</evidence>
<dbReference type="PROSITE" id="PS51635">
    <property type="entry name" value="PNPLA"/>
    <property type="match status" value="1"/>
</dbReference>
<dbReference type="PANTHER" id="PTHR14226">
    <property type="entry name" value="NEUROPATHY TARGET ESTERASE/SWISS CHEESE D.MELANOGASTER"/>
    <property type="match status" value="1"/>
</dbReference>
<proteinExistence type="predicted"/>
<feature type="short sequence motif" description="GXSXG" evidence="4">
    <location>
        <begin position="46"/>
        <end position="50"/>
    </location>
</feature>
<evidence type="ECO:0000256" key="2">
    <source>
        <dbReference type="ARBA" id="ARBA00022963"/>
    </source>
</evidence>
<evidence type="ECO:0000256" key="1">
    <source>
        <dbReference type="ARBA" id="ARBA00022801"/>
    </source>
</evidence>
<evidence type="ECO:0000313" key="6">
    <source>
        <dbReference type="EMBL" id="EKD25480.1"/>
    </source>
</evidence>
<dbReference type="Pfam" id="PF01734">
    <property type="entry name" value="Patatin"/>
    <property type="match status" value="1"/>
</dbReference>
<comment type="caution">
    <text evidence="6">The sequence shown here is derived from an EMBL/GenBank/DDBJ whole genome shotgun (WGS) entry which is preliminary data.</text>
</comment>
<evidence type="ECO:0000259" key="5">
    <source>
        <dbReference type="PROSITE" id="PS51635"/>
    </source>
</evidence>
<keyword evidence="3 4" id="KW-0443">Lipid metabolism</keyword>
<name>K1X5J4_9BACT</name>
<dbReference type="AlphaFoldDB" id="K1X5J4"/>
<keyword evidence="1 4" id="KW-0378">Hydrolase</keyword>
<dbReference type="InterPro" id="IPR002641">
    <property type="entry name" value="PNPLA_dom"/>
</dbReference>
<dbReference type="EMBL" id="AMFJ01036053">
    <property type="protein sequence ID" value="EKD25480.1"/>
    <property type="molecule type" value="Genomic_DNA"/>
</dbReference>
<accession>K1X5J4</accession>
<protein>
    <recommendedName>
        <fullName evidence="5">PNPLA domain-containing protein</fullName>
    </recommendedName>
</protein>
<dbReference type="GO" id="GO:0016042">
    <property type="term" value="P:lipid catabolic process"/>
    <property type="evidence" value="ECO:0007669"/>
    <property type="project" value="UniProtKB-UniRule"/>
</dbReference>
<feature type="active site" description="Nucleophile" evidence="4">
    <location>
        <position position="48"/>
    </location>
</feature>
<dbReference type="PANTHER" id="PTHR14226:SF78">
    <property type="entry name" value="SLR0060 PROTEIN"/>
    <property type="match status" value="1"/>
</dbReference>
<keyword evidence="2 4" id="KW-0442">Lipid degradation</keyword>
<evidence type="ECO:0000256" key="4">
    <source>
        <dbReference type="PROSITE-ProRule" id="PRU01161"/>
    </source>
</evidence>
<feature type="active site" description="Proton acceptor" evidence="4">
    <location>
        <position position="160"/>
    </location>
</feature>
<organism evidence="6">
    <name type="scientific">uncultured bacterium</name>
    <name type="common">gcode 4</name>
    <dbReference type="NCBI Taxonomy" id="1234023"/>
    <lineage>
        <taxon>Bacteria</taxon>
        <taxon>environmental samples</taxon>
    </lineage>
</organism>
<dbReference type="Gene3D" id="3.40.1090.10">
    <property type="entry name" value="Cytosolic phospholipase A2 catalytic domain"/>
    <property type="match status" value="2"/>
</dbReference>
<reference evidence="6" key="1">
    <citation type="journal article" date="2012" name="Science">
        <title>Fermentation, hydrogen, and sulfur metabolism in multiple uncultivated bacterial phyla.</title>
        <authorList>
            <person name="Wrighton K.C."/>
            <person name="Thomas B.C."/>
            <person name="Sharon I."/>
            <person name="Miller C.S."/>
            <person name="Castelle C.J."/>
            <person name="VerBerkmoes N.C."/>
            <person name="Wilkins M.J."/>
            <person name="Hettich R.L."/>
            <person name="Lipton M.S."/>
            <person name="Williams K.H."/>
            <person name="Long P.E."/>
            <person name="Banfield J.F."/>
        </authorList>
    </citation>
    <scope>NUCLEOTIDE SEQUENCE [LARGE SCALE GENOMIC DNA]</scope>
</reference>
<feature type="short sequence motif" description="DGA/G" evidence="4">
    <location>
        <begin position="160"/>
        <end position="162"/>
    </location>
</feature>
<gene>
    <name evidence="6" type="ORF">ACD_80C00046G0007</name>
</gene>
<dbReference type="InterPro" id="IPR016035">
    <property type="entry name" value="Acyl_Trfase/lysoPLipase"/>
</dbReference>
<feature type="domain" description="PNPLA" evidence="5">
    <location>
        <begin position="13"/>
        <end position="173"/>
    </location>
</feature>
<dbReference type="InterPro" id="IPR050301">
    <property type="entry name" value="NTE"/>
</dbReference>